<dbReference type="InterPro" id="IPR036390">
    <property type="entry name" value="WH_DNA-bd_sf"/>
</dbReference>
<dbReference type="PIRSF" id="PIRSF019455">
    <property type="entry name" value="CopR_AtkY"/>
    <property type="match status" value="1"/>
</dbReference>
<sequence length="129" mass="15046">MYVNMNKNHEIPASELTVMQVIWANKEGLSANQIIDYLSNDNQWSPKTIRTLINRLVDKNFLSKEKNSKVYIYKPLVKESSYKKNTTKSFINKLYDGALTNLVMNFAKQEKLTDDEIKKLKTLLEKLDN</sequence>
<dbReference type="InterPro" id="IPR005650">
    <property type="entry name" value="BlaI_family"/>
</dbReference>
<name>A0A855GF95_9STAP</name>
<dbReference type="Pfam" id="PF03965">
    <property type="entry name" value="Penicillinase_R"/>
    <property type="match status" value="1"/>
</dbReference>
<keyword evidence="2" id="KW-0805">Transcription regulation</keyword>
<evidence type="ECO:0000313" key="6">
    <source>
        <dbReference type="Proteomes" id="UP000233482"/>
    </source>
</evidence>
<evidence type="ECO:0000313" key="5">
    <source>
        <dbReference type="EMBL" id="PKE25951.1"/>
    </source>
</evidence>
<dbReference type="GO" id="GO:0003677">
    <property type="term" value="F:DNA binding"/>
    <property type="evidence" value="ECO:0007669"/>
    <property type="project" value="UniProtKB-KW"/>
</dbReference>
<reference evidence="5 6" key="1">
    <citation type="submission" date="2017-12" db="EMBL/GenBank/DDBJ databases">
        <title>Genomics of Macrococcus caseolyticus.</title>
        <authorList>
            <person name="MacFadyen A.C."/>
            <person name="Paterson G.K."/>
        </authorList>
    </citation>
    <scope>NUCLEOTIDE SEQUENCE [LARGE SCALE GENOMIC DNA]</scope>
    <source>
        <strain evidence="5 6">5788_EF188</strain>
    </source>
</reference>
<keyword evidence="3" id="KW-0238">DNA-binding</keyword>
<dbReference type="Gene3D" id="1.10.4040.10">
    <property type="entry name" value="Penicillinase repressor domain"/>
    <property type="match status" value="1"/>
</dbReference>
<evidence type="ECO:0000256" key="2">
    <source>
        <dbReference type="ARBA" id="ARBA00023015"/>
    </source>
</evidence>
<gene>
    <name evidence="5" type="ORF">CW686_07065</name>
</gene>
<dbReference type="Proteomes" id="UP000233482">
    <property type="component" value="Unassembled WGS sequence"/>
</dbReference>
<dbReference type="SUPFAM" id="SSF46785">
    <property type="entry name" value="Winged helix' DNA-binding domain"/>
    <property type="match status" value="1"/>
</dbReference>
<comment type="similarity">
    <text evidence="1">Belongs to the BlaI transcriptional regulatory family.</text>
</comment>
<dbReference type="Gene3D" id="1.10.10.10">
    <property type="entry name" value="Winged helix-like DNA-binding domain superfamily/Winged helix DNA-binding domain"/>
    <property type="match status" value="1"/>
</dbReference>
<dbReference type="AlphaFoldDB" id="A0A855GF95"/>
<dbReference type="InterPro" id="IPR036388">
    <property type="entry name" value="WH-like_DNA-bd_sf"/>
</dbReference>
<keyword evidence="4" id="KW-0804">Transcription</keyword>
<comment type="caution">
    <text evidence="5">The sequence shown here is derived from an EMBL/GenBank/DDBJ whole genome shotgun (WGS) entry which is preliminary data.</text>
</comment>
<protein>
    <submittedName>
        <fullName evidence="5">Uncharacterized protein</fullName>
    </submittedName>
</protein>
<evidence type="ECO:0000256" key="4">
    <source>
        <dbReference type="ARBA" id="ARBA00023163"/>
    </source>
</evidence>
<evidence type="ECO:0000256" key="1">
    <source>
        <dbReference type="ARBA" id="ARBA00011046"/>
    </source>
</evidence>
<accession>A0A855GF95</accession>
<organism evidence="5 6">
    <name type="scientific">Macrococcoides caseolyticum</name>
    <dbReference type="NCBI Taxonomy" id="69966"/>
    <lineage>
        <taxon>Bacteria</taxon>
        <taxon>Bacillati</taxon>
        <taxon>Bacillota</taxon>
        <taxon>Bacilli</taxon>
        <taxon>Bacillales</taxon>
        <taxon>Staphylococcaceae</taxon>
        <taxon>Macrococcoides</taxon>
    </lineage>
</organism>
<dbReference type="GO" id="GO:0045892">
    <property type="term" value="P:negative regulation of DNA-templated transcription"/>
    <property type="evidence" value="ECO:0007669"/>
    <property type="project" value="InterPro"/>
</dbReference>
<proteinExistence type="inferred from homology"/>
<dbReference type="EMBL" id="PIXC01000014">
    <property type="protein sequence ID" value="PKE25951.1"/>
    <property type="molecule type" value="Genomic_DNA"/>
</dbReference>
<evidence type="ECO:0000256" key="3">
    <source>
        <dbReference type="ARBA" id="ARBA00023125"/>
    </source>
</evidence>